<evidence type="ECO:0000313" key="3">
    <source>
        <dbReference type="Proteomes" id="UP001195483"/>
    </source>
</evidence>
<sequence>VSDNTISESVSRASSLHQSTDSPYQHQIRHVRRRRERESSRRGTGSESSRGR</sequence>
<comment type="caution">
    <text evidence="2">The sequence shown here is derived from an EMBL/GenBank/DDBJ whole genome shotgun (WGS) entry which is preliminary data.</text>
</comment>
<dbReference type="AlphaFoldDB" id="A0AAE0SY68"/>
<dbReference type="EMBL" id="JAEAOA010002277">
    <property type="protein sequence ID" value="KAK3600264.1"/>
    <property type="molecule type" value="Genomic_DNA"/>
</dbReference>
<name>A0AAE0SY68_9BIVA</name>
<gene>
    <name evidence="2" type="ORF">CHS0354_039078</name>
</gene>
<reference evidence="2" key="3">
    <citation type="submission" date="2023-05" db="EMBL/GenBank/DDBJ databases">
        <authorList>
            <person name="Smith C.H."/>
        </authorList>
    </citation>
    <scope>NUCLEOTIDE SEQUENCE</scope>
    <source>
        <strain evidence="2">CHS0354</strain>
        <tissue evidence="2">Mantle</tissue>
    </source>
</reference>
<organism evidence="2 3">
    <name type="scientific">Potamilus streckersoni</name>
    <dbReference type="NCBI Taxonomy" id="2493646"/>
    <lineage>
        <taxon>Eukaryota</taxon>
        <taxon>Metazoa</taxon>
        <taxon>Spiralia</taxon>
        <taxon>Lophotrochozoa</taxon>
        <taxon>Mollusca</taxon>
        <taxon>Bivalvia</taxon>
        <taxon>Autobranchia</taxon>
        <taxon>Heteroconchia</taxon>
        <taxon>Palaeoheterodonta</taxon>
        <taxon>Unionida</taxon>
        <taxon>Unionoidea</taxon>
        <taxon>Unionidae</taxon>
        <taxon>Ambleminae</taxon>
        <taxon>Lampsilini</taxon>
        <taxon>Potamilus</taxon>
    </lineage>
</organism>
<dbReference type="Proteomes" id="UP001195483">
    <property type="component" value="Unassembled WGS sequence"/>
</dbReference>
<feature type="non-terminal residue" evidence="2">
    <location>
        <position position="1"/>
    </location>
</feature>
<feature type="compositionally biased region" description="Polar residues" evidence="1">
    <location>
        <begin position="1"/>
        <end position="25"/>
    </location>
</feature>
<reference evidence="2" key="1">
    <citation type="journal article" date="2021" name="Genome Biol. Evol.">
        <title>A High-Quality Reference Genome for a Parasitic Bivalve with Doubly Uniparental Inheritance (Bivalvia: Unionida).</title>
        <authorList>
            <person name="Smith C.H."/>
        </authorList>
    </citation>
    <scope>NUCLEOTIDE SEQUENCE</scope>
    <source>
        <strain evidence="2">CHS0354</strain>
    </source>
</reference>
<accession>A0AAE0SY68</accession>
<keyword evidence="3" id="KW-1185">Reference proteome</keyword>
<reference evidence="2" key="2">
    <citation type="journal article" date="2021" name="Genome Biol. Evol.">
        <title>Developing a high-quality reference genome for a parasitic bivalve with doubly uniparental inheritance (Bivalvia: Unionida).</title>
        <authorList>
            <person name="Smith C.H."/>
        </authorList>
    </citation>
    <scope>NUCLEOTIDE SEQUENCE</scope>
    <source>
        <strain evidence="2">CHS0354</strain>
        <tissue evidence="2">Mantle</tissue>
    </source>
</reference>
<protein>
    <submittedName>
        <fullName evidence="2">Uncharacterized protein</fullName>
    </submittedName>
</protein>
<feature type="compositionally biased region" description="Low complexity" evidence="1">
    <location>
        <begin position="42"/>
        <end position="52"/>
    </location>
</feature>
<evidence type="ECO:0000256" key="1">
    <source>
        <dbReference type="SAM" id="MobiDB-lite"/>
    </source>
</evidence>
<feature type="region of interest" description="Disordered" evidence="1">
    <location>
        <begin position="1"/>
        <end position="52"/>
    </location>
</feature>
<proteinExistence type="predicted"/>
<evidence type="ECO:0000313" key="2">
    <source>
        <dbReference type="EMBL" id="KAK3600264.1"/>
    </source>
</evidence>